<reference evidence="7 8" key="1">
    <citation type="submission" date="2016-03" db="EMBL/GenBank/DDBJ databases">
        <title>Whole genome sequencing of Grifola frondosa 9006-11.</title>
        <authorList>
            <person name="Min B."/>
            <person name="Park H."/>
            <person name="Kim J.-G."/>
            <person name="Cho H."/>
            <person name="Oh Y.-L."/>
            <person name="Kong W.-S."/>
            <person name="Choi I.-G."/>
        </authorList>
    </citation>
    <scope>NUCLEOTIDE SEQUENCE [LARGE SCALE GENOMIC DNA]</scope>
    <source>
        <strain evidence="7 8">9006-11</strain>
    </source>
</reference>
<feature type="region of interest" description="Disordered" evidence="6">
    <location>
        <begin position="1"/>
        <end position="44"/>
    </location>
</feature>
<evidence type="ECO:0000256" key="2">
    <source>
        <dbReference type="ARBA" id="ARBA00018339"/>
    </source>
</evidence>
<keyword evidence="3 5" id="KW-0690">Ribosome biogenesis</keyword>
<dbReference type="STRING" id="5627.A0A1C7MGP4"/>
<dbReference type="Pfam" id="PF07767">
    <property type="entry name" value="Nop53"/>
    <property type="match status" value="1"/>
</dbReference>
<feature type="compositionally biased region" description="Basic residues" evidence="6">
    <location>
        <begin position="33"/>
        <end position="42"/>
    </location>
</feature>
<evidence type="ECO:0000256" key="6">
    <source>
        <dbReference type="SAM" id="MobiDB-lite"/>
    </source>
</evidence>
<dbReference type="PANTHER" id="PTHR14211:SF7">
    <property type="entry name" value="RIBOSOME BIOGENESIS PROTEIN NOP53"/>
    <property type="match status" value="1"/>
</dbReference>
<dbReference type="OMA" id="GNLWKEW"/>
<dbReference type="OrthoDB" id="5072at2759"/>
<dbReference type="GO" id="GO:0008097">
    <property type="term" value="F:5S rRNA binding"/>
    <property type="evidence" value="ECO:0007669"/>
    <property type="project" value="TreeGrafter"/>
</dbReference>
<comment type="caution">
    <text evidence="7">The sequence shown here is derived from an EMBL/GenBank/DDBJ whole genome shotgun (WGS) entry which is preliminary data.</text>
</comment>
<dbReference type="AlphaFoldDB" id="A0A1C7MGP4"/>
<sequence length="433" mass="48814">MASTKMKKSTVSSSAQRNQSGFSLGAPAQHSQSSRKGKRAWRKNVDLADVEEAMEGLRAEERSVGTILQKKTDDELFRVDLKGDEELFQIDVKGDDKIRRSLPKFSTSLLTSSKILAQRSAVPAVFSRPTSGALKRKAVTHEEKGRLLRMGKRVRKGPFNAVLDHTEVGAGSAMLEVSEAAKQAGGYDVWFGETQDKTKVKHPNTPHPRTLIELPAVPSPHEGTSYNPPLTAHQELLRTAHEIEERRLKGVEELEEVKAKFEKARVVRAADVMAAMGGVPENARTKTKQQRRKAEKLRAEKRTLAEKAARKRMLACVDSAKALRRSMGRDVAARERIRAERQRVLAEKLRQGLAGQKIGRHTVQEGELDVQLGEELSENLRSLKIEGNLFRDRFLSMQHRALIEPRVPVLPKKRRAKIKEYEKHAWKQFDREQ</sequence>
<evidence type="ECO:0000256" key="1">
    <source>
        <dbReference type="ARBA" id="ARBA00008838"/>
    </source>
</evidence>
<dbReference type="GO" id="GO:0005654">
    <property type="term" value="C:nucleoplasm"/>
    <property type="evidence" value="ECO:0007669"/>
    <property type="project" value="UniProtKB-SubCell"/>
</dbReference>
<dbReference type="EMBL" id="LUGG01000003">
    <property type="protein sequence ID" value="OBZ76085.1"/>
    <property type="molecule type" value="Genomic_DNA"/>
</dbReference>
<evidence type="ECO:0000256" key="3">
    <source>
        <dbReference type="ARBA" id="ARBA00022517"/>
    </source>
</evidence>
<dbReference type="PANTHER" id="PTHR14211">
    <property type="entry name" value="GLIOMA SUPPRESSOR CANDIDATE REGION GENE 2"/>
    <property type="match status" value="1"/>
</dbReference>
<evidence type="ECO:0000256" key="5">
    <source>
        <dbReference type="PIRNR" id="PIRNR017302"/>
    </source>
</evidence>
<keyword evidence="8" id="KW-1185">Reference proteome</keyword>
<dbReference type="Proteomes" id="UP000092993">
    <property type="component" value="Unassembled WGS sequence"/>
</dbReference>
<dbReference type="GO" id="GO:0006364">
    <property type="term" value="P:rRNA processing"/>
    <property type="evidence" value="ECO:0007669"/>
    <property type="project" value="TreeGrafter"/>
</dbReference>
<keyword evidence="4 5" id="KW-0539">Nucleus</keyword>
<comment type="function">
    <text evidence="5">May play a role in ribosome biogenesis.</text>
</comment>
<dbReference type="InterPro" id="IPR011687">
    <property type="entry name" value="Nop53/GLTSCR2"/>
</dbReference>
<dbReference type="PIRSF" id="PIRSF017302">
    <property type="entry name" value="Gltscr2"/>
    <property type="match status" value="1"/>
</dbReference>
<name>A0A1C7MGP4_GRIFR</name>
<protein>
    <recommendedName>
        <fullName evidence="2 5">Ribosome biogenesis protein NOP53</fullName>
    </recommendedName>
</protein>
<dbReference type="GO" id="GO:0005730">
    <property type="term" value="C:nucleolus"/>
    <property type="evidence" value="ECO:0007669"/>
    <property type="project" value="UniProtKB-SubCell"/>
</dbReference>
<accession>A0A1C7MGP4</accession>
<proteinExistence type="inferred from homology"/>
<organism evidence="7 8">
    <name type="scientific">Grifola frondosa</name>
    <name type="common">Maitake</name>
    <name type="synonym">Polyporus frondosus</name>
    <dbReference type="NCBI Taxonomy" id="5627"/>
    <lineage>
        <taxon>Eukaryota</taxon>
        <taxon>Fungi</taxon>
        <taxon>Dikarya</taxon>
        <taxon>Basidiomycota</taxon>
        <taxon>Agaricomycotina</taxon>
        <taxon>Agaricomycetes</taxon>
        <taxon>Polyporales</taxon>
        <taxon>Grifolaceae</taxon>
        <taxon>Grifola</taxon>
    </lineage>
</organism>
<gene>
    <name evidence="7" type="ORF">A0H81_03339</name>
</gene>
<evidence type="ECO:0000313" key="7">
    <source>
        <dbReference type="EMBL" id="OBZ76085.1"/>
    </source>
</evidence>
<dbReference type="GO" id="GO:0000027">
    <property type="term" value="P:ribosomal large subunit assembly"/>
    <property type="evidence" value="ECO:0007669"/>
    <property type="project" value="UniProtKB-UniRule"/>
</dbReference>
<evidence type="ECO:0000256" key="4">
    <source>
        <dbReference type="ARBA" id="ARBA00023242"/>
    </source>
</evidence>
<comment type="subcellular location">
    <subcellularLocation>
        <location evidence="5">Nucleus</location>
        <location evidence="5">Nucleolus</location>
    </subcellularLocation>
    <subcellularLocation>
        <location evidence="5">Nucleus</location>
        <location evidence="5">Nucleoplasm</location>
    </subcellularLocation>
</comment>
<evidence type="ECO:0000313" key="8">
    <source>
        <dbReference type="Proteomes" id="UP000092993"/>
    </source>
</evidence>
<comment type="similarity">
    <text evidence="1 5">Belongs to the NOP53 family.</text>
</comment>
<feature type="region of interest" description="Disordered" evidence="6">
    <location>
        <begin position="198"/>
        <end position="220"/>
    </location>
</feature>